<evidence type="ECO:0000313" key="7">
    <source>
        <dbReference type="Proteomes" id="UP001500033"/>
    </source>
</evidence>
<proteinExistence type="predicted"/>
<dbReference type="PANTHER" id="PTHR13096">
    <property type="entry name" value="MINA53 MYC INDUCED NUCLEAR ANTIGEN"/>
    <property type="match status" value="1"/>
</dbReference>
<dbReference type="EMBL" id="BAAAIE010000015">
    <property type="protein sequence ID" value="GAA0977612.1"/>
    <property type="molecule type" value="Genomic_DNA"/>
</dbReference>
<gene>
    <name evidence="6" type="ORF">GCM10009576_030060</name>
</gene>
<keyword evidence="3" id="KW-0408">Iron</keyword>
<dbReference type="Proteomes" id="UP001500033">
    <property type="component" value="Unassembled WGS sequence"/>
</dbReference>
<dbReference type="PANTHER" id="PTHR13096:SF8">
    <property type="entry name" value="RIBOSOMAL OXYGENASE 1"/>
    <property type="match status" value="1"/>
</dbReference>
<feature type="domain" description="JmjC" evidence="5">
    <location>
        <begin position="103"/>
        <end position="238"/>
    </location>
</feature>
<keyword evidence="7" id="KW-1185">Reference proteome</keyword>
<evidence type="ECO:0000256" key="1">
    <source>
        <dbReference type="ARBA" id="ARBA00001954"/>
    </source>
</evidence>
<dbReference type="SUPFAM" id="SSF51197">
    <property type="entry name" value="Clavaminate synthase-like"/>
    <property type="match status" value="1"/>
</dbReference>
<reference evidence="6 7" key="1">
    <citation type="journal article" date="2019" name="Int. J. Syst. Evol. Microbiol.">
        <title>The Global Catalogue of Microorganisms (GCM) 10K type strain sequencing project: providing services to taxonomists for standard genome sequencing and annotation.</title>
        <authorList>
            <consortium name="The Broad Institute Genomics Platform"/>
            <consortium name="The Broad Institute Genome Sequencing Center for Infectious Disease"/>
            <person name="Wu L."/>
            <person name="Ma J."/>
        </authorList>
    </citation>
    <scope>NUCLEOTIDE SEQUENCE [LARGE SCALE GENOMIC DNA]</scope>
    <source>
        <strain evidence="6 7">JCM 11445</strain>
    </source>
</reference>
<dbReference type="InterPro" id="IPR003347">
    <property type="entry name" value="JmjC_dom"/>
</dbReference>
<evidence type="ECO:0000256" key="2">
    <source>
        <dbReference type="ARBA" id="ARBA00022723"/>
    </source>
</evidence>
<dbReference type="Pfam" id="PF08007">
    <property type="entry name" value="JmjC_2"/>
    <property type="match status" value="1"/>
</dbReference>
<evidence type="ECO:0000256" key="3">
    <source>
        <dbReference type="ARBA" id="ARBA00023004"/>
    </source>
</evidence>
<evidence type="ECO:0000259" key="5">
    <source>
        <dbReference type="PROSITE" id="PS51184"/>
    </source>
</evidence>
<dbReference type="Gene3D" id="2.60.120.650">
    <property type="entry name" value="Cupin"/>
    <property type="match status" value="1"/>
</dbReference>
<dbReference type="InterPro" id="IPR039994">
    <property type="entry name" value="NO66-like"/>
</dbReference>
<comment type="caution">
    <text evidence="6">The sequence shown here is derived from an EMBL/GenBank/DDBJ whole genome shotgun (WGS) entry which is preliminary data.</text>
</comment>
<keyword evidence="2" id="KW-0479">Metal-binding</keyword>
<protein>
    <recommendedName>
        <fullName evidence="5">JmjC domain-containing protein</fullName>
    </recommendedName>
</protein>
<evidence type="ECO:0000313" key="6">
    <source>
        <dbReference type="EMBL" id="GAA0977612.1"/>
    </source>
</evidence>
<comment type="cofactor">
    <cofactor evidence="1">
        <name>Fe(2+)</name>
        <dbReference type="ChEBI" id="CHEBI:29033"/>
    </cofactor>
</comment>
<feature type="region of interest" description="Disordered" evidence="4">
    <location>
        <begin position="292"/>
        <end position="313"/>
    </location>
</feature>
<dbReference type="PROSITE" id="PS51184">
    <property type="entry name" value="JMJC"/>
    <property type="match status" value="1"/>
</dbReference>
<organism evidence="6 7">
    <name type="scientific">Streptomyces rhizosphaericus</name>
    <dbReference type="NCBI Taxonomy" id="114699"/>
    <lineage>
        <taxon>Bacteria</taxon>
        <taxon>Bacillati</taxon>
        <taxon>Actinomycetota</taxon>
        <taxon>Actinomycetes</taxon>
        <taxon>Kitasatosporales</taxon>
        <taxon>Streptomycetaceae</taxon>
        <taxon>Streptomyces</taxon>
        <taxon>Streptomyces violaceusniger group</taxon>
    </lineage>
</organism>
<accession>A0ABN1S7W3</accession>
<name>A0ABN1S7W3_9ACTN</name>
<evidence type="ECO:0000256" key="4">
    <source>
        <dbReference type="SAM" id="MobiDB-lite"/>
    </source>
</evidence>
<sequence>MQRYSFEDLLGDADFFAEEYFDKRPLLKRGAVPGDPQEILSLTDLDDLVNLEAVRPPYIGITKDGKPVDAKWFTRATVVQGTLIPDAVVPEKVHELFKSGASVTWMSLNQIFPQVRDFCRVFSRTFASRSDAVAFVTPPHSRGYEAHRDAVDVFVVQLAGQKHWQVWNDRYEGTGLCDTEKLGPPDFDVTLTAGDIFYLPYRTPHLVCTESDVSLHLSITVRPRLWRDLLMLTLHKLLDDPSFDDYPYLPSNDRRRVELQLQEKFESLQKLIGDMEAESEVDRLIRIGRSMEGSSSSRIFGGAERRSVHAQNP</sequence>